<accession>A0A5N5SU84</accession>
<dbReference type="CDD" id="cd11369">
    <property type="entry name" value="RNase_PH_RRP43"/>
    <property type="match status" value="1"/>
</dbReference>
<dbReference type="Pfam" id="PF03725">
    <property type="entry name" value="RNase_PH_C"/>
    <property type="match status" value="1"/>
</dbReference>
<evidence type="ECO:0000256" key="2">
    <source>
        <dbReference type="ARBA" id="ARBA00004604"/>
    </source>
</evidence>
<keyword evidence="5" id="KW-0698">rRNA processing</keyword>
<keyword evidence="13" id="KW-1185">Reference proteome</keyword>
<dbReference type="GO" id="GO:0034476">
    <property type="term" value="P:U5 snRNA 3'-end processing"/>
    <property type="evidence" value="ECO:0007669"/>
    <property type="project" value="TreeGrafter"/>
</dbReference>
<evidence type="ECO:0000313" key="12">
    <source>
        <dbReference type="EMBL" id="KAB7497475.1"/>
    </source>
</evidence>
<dbReference type="GO" id="GO:0005730">
    <property type="term" value="C:nucleolus"/>
    <property type="evidence" value="ECO:0007669"/>
    <property type="project" value="UniProtKB-SubCell"/>
</dbReference>
<evidence type="ECO:0000256" key="7">
    <source>
        <dbReference type="ARBA" id="ARBA00022884"/>
    </source>
</evidence>
<dbReference type="GO" id="GO:0034473">
    <property type="term" value="P:U1 snRNA 3'-end processing"/>
    <property type="evidence" value="ECO:0007669"/>
    <property type="project" value="TreeGrafter"/>
</dbReference>
<dbReference type="EMBL" id="SEYY01020233">
    <property type="protein sequence ID" value="KAB7497475.1"/>
    <property type="molecule type" value="Genomic_DNA"/>
</dbReference>
<dbReference type="Gene3D" id="3.30.230.70">
    <property type="entry name" value="GHMP Kinase, N-terminal domain"/>
    <property type="match status" value="1"/>
</dbReference>
<name>A0A5N5SU84_9CRUS</name>
<evidence type="ECO:0000256" key="4">
    <source>
        <dbReference type="ARBA" id="ARBA00022490"/>
    </source>
</evidence>
<protein>
    <recommendedName>
        <fullName evidence="9">Ribosomal RNA-processing protein 43</fullName>
    </recommendedName>
</protein>
<dbReference type="Proteomes" id="UP000326759">
    <property type="component" value="Unassembled WGS sequence"/>
</dbReference>
<evidence type="ECO:0000256" key="5">
    <source>
        <dbReference type="ARBA" id="ARBA00022552"/>
    </source>
</evidence>
<keyword evidence="4" id="KW-0963">Cytoplasm</keyword>
<organism evidence="12 13">
    <name type="scientific">Armadillidium nasatum</name>
    <dbReference type="NCBI Taxonomy" id="96803"/>
    <lineage>
        <taxon>Eukaryota</taxon>
        <taxon>Metazoa</taxon>
        <taxon>Ecdysozoa</taxon>
        <taxon>Arthropoda</taxon>
        <taxon>Crustacea</taxon>
        <taxon>Multicrustacea</taxon>
        <taxon>Malacostraca</taxon>
        <taxon>Eumalacostraca</taxon>
        <taxon>Peracarida</taxon>
        <taxon>Isopoda</taxon>
        <taxon>Oniscidea</taxon>
        <taxon>Crinocheta</taxon>
        <taxon>Armadillidiidae</taxon>
        <taxon>Armadillidium</taxon>
    </lineage>
</organism>
<evidence type="ECO:0000256" key="9">
    <source>
        <dbReference type="ARBA" id="ARBA00030617"/>
    </source>
</evidence>
<keyword evidence="6" id="KW-0271">Exosome</keyword>
<dbReference type="InterPro" id="IPR001247">
    <property type="entry name" value="ExoRNase_PH_dom1"/>
</dbReference>
<dbReference type="GO" id="GO:0071038">
    <property type="term" value="P:TRAMP-dependent tRNA surveillance pathway"/>
    <property type="evidence" value="ECO:0007669"/>
    <property type="project" value="TreeGrafter"/>
</dbReference>
<dbReference type="GO" id="GO:0016075">
    <property type="term" value="P:rRNA catabolic process"/>
    <property type="evidence" value="ECO:0007669"/>
    <property type="project" value="TreeGrafter"/>
</dbReference>
<keyword evidence="8" id="KW-0539">Nucleus</keyword>
<dbReference type="AlphaFoldDB" id="A0A5N5SU84"/>
<comment type="subcellular location">
    <subcellularLocation>
        <location evidence="1">Cytoplasm</location>
    </subcellularLocation>
    <subcellularLocation>
        <location evidence="2">Nucleus</location>
        <location evidence="2">Nucleolus</location>
    </subcellularLocation>
</comment>
<gene>
    <name evidence="12" type="primary">EXOSC8</name>
    <name evidence="12" type="ORF">Anas_06511</name>
</gene>
<dbReference type="InterPro" id="IPR036345">
    <property type="entry name" value="ExoRNase_PH_dom2_sf"/>
</dbReference>
<dbReference type="GO" id="GO:0034475">
    <property type="term" value="P:U4 snRNA 3'-end processing"/>
    <property type="evidence" value="ECO:0007669"/>
    <property type="project" value="TreeGrafter"/>
</dbReference>
<dbReference type="InterPro" id="IPR050590">
    <property type="entry name" value="Exosome_comp_Rrp42_subfam"/>
</dbReference>
<evidence type="ECO:0000259" key="10">
    <source>
        <dbReference type="Pfam" id="PF01138"/>
    </source>
</evidence>
<dbReference type="GO" id="GO:0035925">
    <property type="term" value="F:mRNA 3'-UTR AU-rich region binding"/>
    <property type="evidence" value="ECO:0007669"/>
    <property type="project" value="TreeGrafter"/>
</dbReference>
<evidence type="ECO:0000256" key="1">
    <source>
        <dbReference type="ARBA" id="ARBA00004496"/>
    </source>
</evidence>
<dbReference type="FunFam" id="3.30.230.70:FF:000017">
    <property type="entry name" value="Exosome complex component Rrp42"/>
    <property type="match status" value="1"/>
</dbReference>
<dbReference type="GO" id="GO:0000177">
    <property type="term" value="C:cytoplasmic exosome (RNase complex)"/>
    <property type="evidence" value="ECO:0007669"/>
    <property type="project" value="TreeGrafter"/>
</dbReference>
<dbReference type="InterPro" id="IPR015847">
    <property type="entry name" value="ExoRNase_PH_dom2"/>
</dbReference>
<dbReference type="Pfam" id="PF01138">
    <property type="entry name" value="RNase_PH"/>
    <property type="match status" value="1"/>
</dbReference>
<evidence type="ECO:0000256" key="3">
    <source>
        <dbReference type="ARBA" id="ARBA00006678"/>
    </source>
</evidence>
<evidence type="ECO:0000256" key="6">
    <source>
        <dbReference type="ARBA" id="ARBA00022835"/>
    </source>
</evidence>
<dbReference type="InterPro" id="IPR027408">
    <property type="entry name" value="PNPase/RNase_PH_dom_sf"/>
</dbReference>
<dbReference type="PANTHER" id="PTHR11097:SF9">
    <property type="entry name" value="EXOSOME COMPLEX COMPONENT RRP43"/>
    <property type="match status" value="1"/>
</dbReference>
<dbReference type="InterPro" id="IPR020568">
    <property type="entry name" value="Ribosomal_Su5_D2-typ_SF"/>
</dbReference>
<comment type="caution">
    <text evidence="12">The sequence shown here is derived from an EMBL/GenBank/DDBJ whole genome shotgun (WGS) entry which is preliminary data.</text>
</comment>
<dbReference type="OrthoDB" id="45882at2759"/>
<dbReference type="SUPFAM" id="SSF54211">
    <property type="entry name" value="Ribosomal protein S5 domain 2-like"/>
    <property type="match status" value="1"/>
</dbReference>
<evidence type="ECO:0000313" key="13">
    <source>
        <dbReference type="Proteomes" id="UP000326759"/>
    </source>
</evidence>
<dbReference type="GO" id="GO:0000467">
    <property type="term" value="P:exonucleolytic trimming to generate mature 3'-end of 5.8S rRNA from tricistronic rRNA transcript (SSU-rRNA, 5.8S rRNA, LSU-rRNA)"/>
    <property type="evidence" value="ECO:0007669"/>
    <property type="project" value="TreeGrafter"/>
</dbReference>
<reference evidence="12 13" key="1">
    <citation type="journal article" date="2019" name="PLoS Biol.">
        <title>Sex chromosomes control vertical transmission of feminizing Wolbachia symbionts in an isopod.</title>
        <authorList>
            <person name="Becking T."/>
            <person name="Chebbi M.A."/>
            <person name="Giraud I."/>
            <person name="Moumen B."/>
            <person name="Laverre T."/>
            <person name="Caubet Y."/>
            <person name="Peccoud J."/>
            <person name="Gilbert C."/>
            <person name="Cordaux R."/>
        </authorList>
    </citation>
    <scope>NUCLEOTIDE SEQUENCE [LARGE SCALE GENOMIC DNA]</scope>
    <source>
        <strain evidence="12">ANa2</strain>
        <tissue evidence="12">Whole body excluding digestive tract and cuticle</tissue>
    </source>
</reference>
<evidence type="ECO:0000256" key="8">
    <source>
        <dbReference type="ARBA" id="ARBA00023242"/>
    </source>
</evidence>
<dbReference type="GO" id="GO:0071028">
    <property type="term" value="P:nuclear mRNA surveillance"/>
    <property type="evidence" value="ECO:0007669"/>
    <property type="project" value="TreeGrafter"/>
</dbReference>
<feature type="domain" description="Exoribonuclease phosphorolytic" evidence="11">
    <location>
        <begin position="195"/>
        <end position="260"/>
    </location>
</feature>
<proteinExistence type="inferred from homology"/>
<feature type="domain" description="Exoribonuclease phosphorolytic" evidence="10">
    <location>
        <begin position="33"/>
        <end position="168"/>
    </location>
</feature>
<dbReference type="SUPFAM" id="SSF55666">
    <property type="entry name" value="Ribonuclease PH domain 2-like"/>
    <property type="match status" value="1"/>
</dbReference>
<comment type="similarity">
    <text evidence="3">Belongs to the RNase PH family.</text>
</comment>
<sequence length="274" mass="30286">MTALNAWKVIEPDSFYRSFIEKQQRPDERKWLEARPVTLKVSSITTADGSATVRLGNTTVVCGVKAEISVPDLREPNKGFIIPNIELHPCCSPTVKTGPPGEKAMVTSQFLAKVIESCNVIDKKTLCIVPNKLSWCLYCDVICLDYDGNLGDASLLALVAALQDTTLPKVEFDEETEKIVVENEKTEKLKVLSRPISTTITLYSSDIHLLDPTAEDESEGNGEITLVLKDSNTLGLTHKSGGQMVTPDNLQKFMDLAKKRVKELTKIMNKAFKT</sequence>
<evidence type="ECO:0000259" key="11">
    <source>
        <dbReference type="Pfam" id="PF03725"/>
    </source>
</evidence>
<dbReference type="InterPro" id="IPR033196">
    <property type="entry name" value="Rrp43"/>
</dbReference>
<dbReference type="GO" id="GO:0000176">
    <property type="term" value="C:nuclear exosome (RNase complex)"/>
    <property type="evidence" value="ECO:0007669"/>
    <property type="project" value="TreeGrafter"/>
</dbReference>
<keyword evidence="7" id="KW-0694">RNA-binding</keyword>
<dbReference type="GO" id="GO:0071035">
    <property type="term" value="P:nuclear polyadenylation-dependent rRNA catabolic process"/>
    <property type="evidence" value="ECO:0007669"/>
    <property type="project" value="TreeGrafter"/>
</dbReference>
<dbReference type="PANTHER" id="PTHR11097">
    <property type="entry name" value="EXOSOME COMPLEX EXONUCLEASE RIBOSOMAL RNA PROCESSING PROTEIN"/>
    <property type="match status" value="1"/>
</dbReference>